<evidence type="ECO:0000313" key="3">
    <source>
        <dbReference type="Proteomes" id="UP000256845"/>
    </source>
</evidence>
<accession>A0A3D9H2J9</accession>
<feature type="compositionally biased region" description="Polar residues" evidence="1">
    <location>
        <begin position="1"/>
        <end position="20"/>
    </location>
</feature>
<reference evidence="2 3" key="1">
    <citation type="submission" date="2018-07" db="EMBL/GenBank/DDBJ databases">
        <title>Genomic Encyclopedia of Type Strains, Phase III (KMG-III): the genomes of soil and plant-associated and newly described type strains.</title>
        <authorList>
            <person name="Whitman W."/>
        </authorList>
    </citation>
    <scope>NUCLEOTIDE SEQUENCE [LARGE SCALE GENOMIC DNA]</scope>
    <source>
        <strain evidence="2 3">CECT 8488</strain>
    </source>
</reference>
<dbReference type="Gene3D" id="3.40.630.30">
    <property type="match status" value="1"/>
</dbReference>
<feature type="region of interest" description="Disordered" evidence="1">
    <location>
        <begin position="1"/>
        <end position="21"/>
    </location>
</feature>
<dbReference type="EMBL" id="QRDW01000021">
    <property type="protein sequence ID" value="RED43702.1"/>
    <property type="molecule type" value="Genomic_DNA"/>
</dbReference>
<dbReference type="InterPro" id="IPR016181">
    <property type="entry name" value="Acyl_CoA_acyltransferase"/>
</dbReference>
<organism evidence="2 3">
    <name type="scientific">Aestuariispira insulae</name>
    <dbReference type="NCBI Taxonomy" id="1461337"/>
    <lineage>
        <taxon>Bacteria</taxon>
        <taxon>Pseudomonadati</taxon>
        <taxon>Pseudomonadota</taxon>
        <taxon>Alphaproteobacteria</taxon>
        <taxon>Rhodospirillales</taxon>
        <taxon>Kiloniellaceae</taxon>
        <taxon>Aestuariispira</taxon>
    </lineage>
</organism>
<comment type="caution">
    <text evidence="2">The sequence shown here is derived from an EMBL/GenBank/DDBJ whole genome shotgun (WGS) entry which is preliminary data.</text>
</comment>
<dbReference type="AlphaFoldDB" id="A0A3D9H2J9"/>
<proteinExistence type="predicted"/>
<keyword evidence="3" id="KW-1185">Reference proteome</keyword>
<dbReference type="SUPFAM" id="SSF55729">
    <property type="entry name" value="Acyl-CoA N-acyltransferases (Nat)"/>
    <property type="match status" value="1"/>
</dbReference>
<name>A0A3D9H2J9_9PROT</name>
<gene>
    <name evidence="2" type="ORF">DFP90_12113</name>
</gene>
<sequence>MNQFQQRSDLTDPPNKQNATRLRRATEKDAAYLAQAFIDFGDGITESLWQDNWWVSTECLPFYTRLFASGGGFINHKNCIIAEENGRPVGMFMVGAVEQPTDISREHPFFQALYKLIVPDEVYVLGFYGNGTPPNELLAFLMLRTAEEVAVKKGRNGLNFLLSNRHDWLRDFLIHHGYQATDHVPLPEMIGAGAQHKHLELMNKKATSPDNLR</sequence>
<evidence type="ECO:0008006" key="4">
    <source>
        <dbReference type="Google" id="ProtNLM"/>
    </source>
</evidence>
<evidence type="ECO:0000256" key="1">
    <source>
        <dbReference type="SAM" id="MobiDB-lite"/>
    </source>
</evidence>
<evidence type="ECO:0000313" key="2">
    <source>
        <dbReference type="EMBL" id="RED43702.1"/>
    </source>
</evidence>
<protein>
    <recommendedName>
        <fullName evidence="4">N-acetyltransferase domain-containing protein</fullName>
    </recommendedName>
</protein>
<dbReference type="Proteomes" id="UP000256845">
    <property type="component" value="Unassembled WGS sequence"/>
</dbReference>